<reference evidence="7" key="1">
    <citation type="submission" date="2018-05" db="EMBL/GenBank/DDBJ databases">
        <authorList>
            <person name="Lanie J.A."/>
            <person name="Ng W.-L."/>
            <person name="Kazmierczak K.M."/>
            <person name="Andrzejewski T.M."/>
            <person name="Davidsen T.M."/>
            <person name="Wayne K.J."/>
            <person name="Tettelin H."/>
            <person name="Glass J.I."/>
            <person name="Rusch D."/>
            <person name="Podicherti R."/>
            <person name="Tsui H.-C.T."/>
            <person name="Winkler M.E."/>
        </authorList>
    </citation>
    <scope>NUCLEOTIDE SEQUENCE</scope>
</reference>
<keyword evidence="4" id="KW-0408">Iron</keyword>
<keyword evidence="3" id="KW-0479">Metal-binding</keyword>
<dbReference type="GO" id="GO:0046872">
    <property type="term" value="F:metal ion binding"/>
    <property type="evidence" value="ECO:0007669"/>
    <property type="project" value="UniProtKB-KW"/>
</dbReference>
<dbReference type="Pfam" id="PF04055">
    <property type="entry name" value="Radical_SAM"/>
    <property type="match status" value="1"/>
</dbReference>
<evidence type="ECO:0000259" key="6">
    <source>
        <dbReference type="PROSITE" id="PS51918"/>
    </source>
</evidence>
<dbReference type="InterPro" id="IPR023404">
    <property type="entry name" value="rSAM_horseshoe"/>
</dbReference>
<evidence type="ECO:0000256" key="5">
    <source>
        <dbReference type="ARBA" id="ARBA00023014"/>
    </source>
</evidence>
<dbReference type="InterPro" id="IPR051198">
    <property type="entry name" value="BchE-like"/>
</dbReference>
<dbReference type="AlphaFoldDB" id="A0A383B967"/>
<evidence type="ECO:0000256" key="4">
    <source>
        <dbReference type="ARBA" id="ARBA00023004"/>
    </source>
</evidence>
<keyword evidence="5" id="KW-0411">Iron-sulfur</keyword>
<sequence>RQTTVDLCSKIIEANLDIKWAVETHPQQLDRELLNMMKKAGLVAITIGVESRTPKVLKSSHRKDTEESHLTNIVQYSENIGISIMAGYIFGQMDDTKDSIESTIQYAKELNTSFAQFVISTPYPGTSFYEEIKNLITTSDWSKYDTYTSVFDHPNLSVEELEALKTKAFISYYFRLKWLFKGKFLKKIIFS</sequence>
<dbReference type="PROSITE" id="PS51918">
    <property type="entry name" value="RADICAL_SAM"/>
    <property type="match status" value="1"/>
</dbReference>
<proteinExistence type="predicted"/>
<protein>
    <recommendedName>
        <fullName evidence="6">Radical SAM core domain-containing protein</fullName>
    </recommendedName>
</protein>
<evidence type="ECO:0000256" key="1">
    <source>
        <dbReference type="ARBA" id="ARBA00001966"/>
    </source>
</evidence>
<evidence type="ECO:0000313" key="7">
    <source>
        <dbReference type="EMBL" id="SVE16677.1"/>
    </source>
</evidence>
<dbReference type="InterPro" id="IPR007197">
    <property type="entry name" value="rSAM"/>
</dbReference>
<keyword evidence="2" id="KW-0949">S-adenosyl-L-methionine</keyword>
<dbReference type="Gene3D" id="3.80.30.20">
    <property type="entry name" value="tm_1862 like domain"/>
    <property type="match status" value="1"/>
</dbReference>
<dbReference type="PANTHER" id="PTHR43409">
    <property type="entry name" value="ANAEROBIC MAGNESIUM-PROTOPORPHYRIN IX MONOMETHYL ESTER CYCLASE-RELATED"/>
    <property type="match status" value="1"/>
</dbReference>
<feature type="domain" description="Radical SAM core" evidence="6">
    <location>
        <begin position="1"/>
        <end position="159"/>
    </location>
</feature>
<organism evidence="7">
    <name type="scientific">marine metagenome</name>
    <dbReference type="NCBI Taxonomy" id="408172"/>
    <lineage>
        <taxon>unclassified sequences</taxon>
        <taxon>metagenomes</taxon>
        <taxon>ecological metagenomes</taxon>
    </lineage>
</organism>
<feature type="non-terminal residue" evidence="7">
    <location>
        <position position="1"/>
    </location>
</feature>
<accession>A0A383B967</accession>
<dbReference type="SUPFAM" id="SSF102114">
    <property type="entry name" value="Radical SAM enzymes"/>
    <property type="match status" value="1"/>
</dbReference>
<evidence type="ECO:0000256" key="3">
    <source>
        <dbReference type="ARBA" id="ARBA00022723"/>
    </source>
</evidence>
<dbReference type="EMBL" id="UINC01198630">
    <property type="protein sequence ID" value="SVE16677.1"/>
    <property type="molecule type" value="Genomic_DNA"/>
</dbReference>
<dbReference type="InterPro" id="IPR058240">
    <property type="entry name" value="rSAM_sf"/>
</dbReference>
<evidence type="ECO:0000256" key="2">
    <source>
        <dbReference type="ARBA" id="ARBA00022691"/>
    </source>
</evidence>
<dbReference type="GO" id="GO:0051536">
    <property type="term" value="F:iron-sulfur cluster binding"/>
    <property type="evidence" value="ECO:0007669"/>
    <property type="project" value="UniProtKB-KW"/>
</dbReference>
<comment type="cofactor">
    <cofactor evidence="1">
        <name>[4Fe-4S] cluster</name>
        <dbReference type="ChEBI" id="CHEBI:49883"/>
    </cofactor>
</comment>
<dbReference type="PANTHER" id="PTHR43409:SF7">
    <property type="entry name" value="BLL1977 PROTEIN"/>
    <property type="match status" value="1"/>
</dbReference>
<name>A0A383B967_9ZZZZ</name>
<gene>
    <name evidence="7" type="ORF">METZ01_LOCUS469531</name>
</gene>
<dbReference type="GO" id="GO:0005829">
    <property type="term" value="C:cytosol"/>
    <property type="evidence" value="ECO:0007669"/>
    <property type="project" value="TreeGrafter"/>
</dbReference>
<dbReference type="GO" id="GO:0003824">
    <property type="term" value="F:catalytic activity"/>
    <property type="evidence" value="ECO:0007669"/>
    <property type="project" value="InterPro"/>
</dbReference>